<dbReference type="GO" id="GO:0003723">
    <property type="term" value="F:RNA binding"/>
    <property type="evidence" value="ECO:0007669"/>
    <property type="project" value="UniProtKB-KW"/>
</dbReference>
<dbReference type="InterPro" id="IPR036612">
    <property type="entry name" value="KH_dom_type_1_sf"/>
</dbReference>
<dbReference type="SUPFAM" id="SSF54791">
    <property type="entry name" value="Eukaryotic type KH-domain (KH-domain type I)"/>
    <property type="match status" value="1"/>
</dbReference>
<proteinExistence type="inferred from homology"/>
<dbReference type="InterPro" id="IPR004088">
    <property type="entry name" value="KH_dom_type_1"/>
</dbReference>
<dbReference type="NCBIfam" id="TIGR01198">
    <property type="entry name" value="pgl"/>
    <property type="match status" value="1"/>
</dbReference>
<dbReference type="CDD" id="cd01400">
    <property type="entry name" value="6PGL"/>
    <property type="match status" value="1"/>
</dbReference>
<evidence type="ECO:0000256" key="6">
    <source>
        <dbReference type="ARBA" id="ARBA00013198"/>
    </source>
</evidence>
<sequence length="527" mass="57514">MSVIITGPLQSFPSQLIDSEKVADEKLVVPGAKVSSALNFMRGHGTYLSGEELIASVAGAVEQVNKLLTVKPIKSRYNGEIGDVVVGRITEVQQKRWKVETYARLDSTLMLSSVNLPGGELRRKSVEDELMMREYLKEGDLISAEVQKVHNDGQLSLHTRNLKYGKLSQGTLVKVSPYLVKRRKSHFHTLPCGASIILGCNGNIWISPVASEEQTATGGYAQNLDEVIPMETRAVIARLANCVNVLAKHHIPLYDTTVMLAHEASSNYEVKDLLKPAVATEVAAEVADPMVNPVVIVEESLESLQHQLSDYIKEIIEDALHERKCATVGLSGGSMPKMVAPLLANMHTVKWGQVRLFAADERMEPLTDPESNTGAYLALLPASFKQSFLEVGPISDTAKCAINYAELLRNCEPTIKDGWPILDLLLLGIGPDGHTCSLFPGHPLLKSDTDWVAAINDSPKPPPRRITLTLPVLNHARHVAFICTGEGKADTVKAIINDRDTRLPATLVQPTSGTLHWFLDKGAASKL</sequence>
<dbReference type="InterPro" id="IPR005900">
    <property type="entry name" value="6-phosphogluconolactonase_DevB"/>
</dbReference>
<dbReference type="Gene3D" id="3.40.50.1360">
    <property type="match status" value="1"/>
</dbReference>
<evidence type="ECO:0000256" key="8">
    <source>
        <dbReference type="ARBA" id="ARBA00022801"/>
    </source>
</evidence>
<keyword evidence="13" id="KW-1185">Reference proteome</keyword>
<dbReference type="InterPro" id="IPR048565">
    <property type="entry name" value="S1_RRP4"/>
</dbReference>
<dbReference type="Pfam" id="PF01182">
    <property type="entry name" value="Glucosamine_iso"/>
    <property type="match status" value="1"/>
</dbReference>
<evidence type="ECO:0000256" key="4">
    <source>
        <dbReference type="ARBA" id="ARBA00009155"/>
    </source>
</evidence>
<comment type="similarity">
    <text evidence="5">Belongs to the glucosamine/galactosamine-6-phosphate isomerase family. 6-phosphogluconolactonase subfamily.</text>
</comment>
<comment type="catalytic activity">
    <reaction evidence="1">
        <text>6-phospho-D-glucono-1,5-lactone + H2O = 6-phospho-D-gluconate + H(+)</text>
        <dbReference type="Rhea" id="RHEA:12556"/>
        <dbReference type="ChEBI" id="CHEBI:15377"/>
        <dbReference type="ChEBI" id="CHEBI:15378"/>
        <dbReference type="ChEBI" id="CHEBI:57955"/>
        <dbReference type="ChEBI" id="CHEBI:58759"/>
        <dbReference type="EC" id="3.1.1.31"/>
    </reaction>
</comment>
<evidence type="ECO:0000256" key="7">
    <source>
        <dbReference type="ARBA" id="ARBA00022552"/>
    </source>
</evidence>
<keyword evidence="11" id="KW-0539">Nucleus</keyword>
<dbReference type="SUPFAM" id="SSF50249">
    <property type="entry name" value="Nucleic acid-binding proteins"/>
    <property type="match status" value="1"/>
</dbReference>
<dbReference type="GO" id="GO:0017057">
    <property type="term" value="F:6-phosphogluconolactonase activity"/>
    <property type="evidence" value="ECO:0007669"/>
    <property type="project" value="UniProtKB-EC"/>
</dbReference>
<dbReference type="InterPro" id="IPR012340">
    <property type="entry name" value="NA-bd_OB-fold"/>
</dbReference>
<comment type="subcellular location">
    <subcellularLocation>
        <location evidence="2">Nucleus</location>
    </subcellularLocation>
</comment>
<dbReference type="Pfam" id="PF14382">
    <property type="entry name" value="ECR1_N"/>
    <property type="match status" value="1"/>
</dbReference>
<evidence type="ECO:0000313" key="14">
    <source>
        <dbReference type="WBParaSite" id="ALUE_0001611801-mRNA-1"/>
    </source>
</evidence>
<evidence type="ECO:0000256" key="9">
    <source>
        <dbReference type="ARBA" id="ARBA00022835"/>
    </source>
</evidence>
<dbReference type="GO" id="GO:0006364">
    <property type="term" value="P:rRNA processing"/>
    <property type="evidence" value="ECO:0007669"/>
    <property type="project" value="UniProtKB-KW"/>
</dbReference>
<evidence type="ECO:0000256" key="1">
    <source>
        <dbReference type="ARBA" id="ARBA00000832"/>
    </source>
</evidence>
<dbReference type="SMART" id="SM00316">
    <property type="entry name" value="S1"/>
    <property type="match status" value="1"/>
</dbReference>
<dbReference type="FunFam" id="2.40.50.140:FF:000038">
    <property type="entry name" value="Exosome complex component RRP4"/>
    <property type="match status" value="1"/>
</dbReference>
<dbReference type="Gene3D" id="2.40.50.140">
    <property type="entry name" value="Nucleic acid-binding proteins"/>
    <property type="match status" value="1"/>
</dbReference>
<evidence type="ECO:0000259" key="12">
    <source>
        <dbReference type="PROSITE" id="PS50126"/>
    </source>
</evidence>
<dbReference type="CDD" id="cd22525">
    <property type="entry name" value="KH-I_Rrp4_eukar"/>
    <property type="match status" value="1"/>
</dbReference>
<dbReference type="InterPro" id="IPR025721">
    <property type="entry name" value="Exosome_cplx_N_dom"/>
</dbReference>
<dbReference type="InterPro" id="IPR039104">
    <property type="entry name" value="6PGL"/>
</dbReference>
<protein>
    <recommendedName>
        <fullName evidence="6">6-phosphogluconolactonase</fullName>
        <ecNumber evidence="6">3.1.1.31</ecNumber>
    </recommendedName>
</protein>
<organism evidence="13 14">
    <name type="scientific">Ascaris lumbricoides</name>
    <name type="common">Giant roundworm</name>
    <dbReference type="NCBI Taxonomy" id="6252"/>
    <lineage>
        <taxon>Eukaryota</taxon>
        <taxon>Metazoa</taxon>
        <taxon>Ecdysozoa</taxon>
        <taxon>Nematoda</taxon>
        <taxon>Chromadorea</taxon>
        <taxon>Rhabditida</taxon>
        <taxon>Spirurina</taxon>
        <taxon>Ascaridomorpha</taxon>
        <taxon>Ascaridoidea</taxon>
        <taxon>Ascarididae</taxon>
        <taxon>Ascaris</taxon>
    </lineage>
</organism>
<comment type="pathway">
    <text evidence="3">Carbohydrate degradation; pentose phosphate pathway; D-ribulose 5-phosphate from D-glucose 6-phosphate (oxidative stage): step 2/3.</text>
</comment>
<dbReference type="SUPFAM" id="SSF100950">
    <property type="entry name" value="NagB/RpiA/CoA transferase-like"/>
    <property type="match status" value="1"/>
</dbReference>
<dbReference type="InterPro" id="IPR006148">
    <property type="entry name" value="Glc/Gal-6P_isomerase"/>
</dbReference>
<accession>A0A0M3IDK8</accession>
<keyword evidence="9" id="KW-0271">Exosome</keyword>
<dbReference type="Proteomes" id="UP000036681">
    <property type="component" value="Unplaced"/>
</dbReference>
<dbReference type="CDD" id="cd05789">
    <property type="entry name" value="S1_Rrp4"/>
    <property type="match status" value="1"/>
</dbReference>
<dbReference type="AlphaFoldDB" id="A0A0M3IDK8"/>
<dbReference type="PANTHER" id="PTHR11054">
    <property type="entry name" value="6-PHOSPHOGLUCONOLACTONASE"/>
    <property type="match status" value="1"/>
</dbReference>
<dbReference type="InterPro" id="IPR037171">
    <property type="entry name" value="NagB/RpiA_transferase-like"/>
</dbReference>
<dbReference type="EC" id="3.1.1.31" evidence="6"/>
<dbReference type="GO" id="GO:0005634">
    <property type="term" value="C:nucleus"/>
    <property type="evidence" value="ECO:0007669"/>
    <property type="project" value="UniProtKB-SubCell"/>
</dbReference>
<dbReference type="SUPFAM" id="SSF110324">
    <property type="entry name" value="Ribosomal L27 protein-like"/>
    <property type="match status" value="1"/>
</dbReference>
<comment type="similarity">
    <text evidence="4">Belongs to the RRP4 family.</text>
</comment>
<evidence type="ECO:0000256" key="11">
    <source>
        <dbReference type="ARBA" id="ARBA00023242"/>
    </source>
</evidence>
<dbReference type="WBParaSite" id="ALUE_0001611801-mRNA-1">
    <property type="protein sequence ID" value="ALUE_0001611801-mRNA-1"/>
    <property type="gene ID" value="ALUE_0001611801"/>
</dbReference>
<dbReference type="PROSITE" id="PS50126">
    <property type="entry name" value="S1"/>
    <property type="match status" value="1"/>
</dbReference>
<evidence type="ECO:0000256" key="5">
    <source>
        <dbReference type="ARBA" id="ARBA00010662"/>
    </source>
</evidence>
<evidence type="ECO:0000256" key="10">
    <source>
        <dbReference type="ARBA" id="ARBA00022884"/>
    </source>
</evidence>
<dbReference type="InterPro" id="IPR003029">
    <property type="entry name" value="S1_domain"/>
</dbReference>
<dbReference type="Gene3D" id="2.40.50.100">
    <property type="match status" value="1"/>
</dbReference>
<dbReference type="PANTHER" id="PTHR11054:SF0">
    <property type="entry name" value="6-PHOSPHOGLUCONOLACTONASE"/>
    <property type="match status" value="1"/>
</dbReference>
<evidence type="ECO:0000313" key="13">
    <source>
        <dbReference type="Proteomes" id="UP000036681"/>
    </source>
</evidence>
<evidence type="ECO:0000256" key="3">
    <source>
        <dbReference type="ARBA" id="ARBA00004961"/>
    </source>
</evidence>
<evidence type="ECO:0000256" key="2">
    <source>
        <dbReference type="ARBA" id="ARBA00004123"/>
    </source>
</evidence>
<name>A0A0M3IDK8_ASCLU</name>
<dbReference type="Pfam" id="PF15985">
    <property type="entry name" value="KH_6"/>
    <property type="match status" value="1"/>
</dbReference>
<dbReference type="GO" id="GO:0006098">
    <property type="term" value="P:pentose-phosphate shunt"/>
    <property type="evidence" value="ECO:0007669"/>
    <property type="project" value="InterPro"/>
</dbReference>
<keyword evidence="10" id="KW-0694">RNA-binding</keyword>
<keyword evidence="8" id="KW-0378">Hydrolase</keyword>
<keyword evidence="7" id="KW-0698">rRNA processing</keyword>
<feature type="domain" description="S1 motif" evidence="12">
    <location>
        <begin position="82"/>
        <end position="160"/>
    </location>
</feature>
<dbReference type="GO" id="GO:0000178">
    <property type="term" value="C:exosome (RNase complex)"/>
    <property type="evidence" value="ECO:0007669"/>
    <property type="project" value="UniProtKB-KW"/>
</dbReference>
<dbReference type="Pfam" id="PF21266">
    <property type="entry name" value="S1_RRP4"/>
    <property type="match status" value="1"/>
</dbReference>
<dbReference type="GO" id="GO:0005975">
    <property type="term" value="P:carbohydrate metabolic process"/>
    <property type="evidence" value="ECO:0007669"/>
    <property type="project" value="InterPro"/>
</dbReference>
<dbReference type="FunFam" id="3.40.50.1360:FF:000005">
    <property type="entry name" value="6-phosphogluconolactonase"/>
    <property type="match status" value="1"/>
</dbReference>
<reference evidence="14" key="1">
    <citation type="submission" date="2016-05" db="UniProtKB">
        <authorList>
            <consortium name="WormBaseParasite"/>
        </authorList>
    </citation>
    <scope>IDENTIFICATION</scope>
</reference>